<feature type="transmembrane region" description="Helical" evidence="10">
    <location>
        <begin position="6"/>
        <end position="23"/>
    </location>
</feature>
<evidence type="ECO:0000256" key="1">
    <source>
        <dbReference type="ARBA" id="ARBA00001971"/>
    </source>
</evidence>
<dbReference type="PANTHER" id="PTHR24305:SF166">
    <property type="entry name" value="CYTOCHROME P450 12A4, MITOCHONDRIAL-RELATED"/>
    <property type="match status" value="1"/>
</dbReference>
<keyword evidence="8 9" id="KW-0503">Monooxygenase</keyword>
<dbReference type="RefSeq" id="XP_047784333.1">
    <property type="nucleotide sequence ID" value="XM_047925466.1"/>
</dbReference>
<gene>
    <name evidence="11" type="ORF">C8Q71DRAFT_793288</name>
</gene>
<dbReference type="PRINTS" id="PR00385">
    <property type="entry name" value="P450"/>
</dbReference>
<dbReference type="PROSITE" id="PS00086">
    <property type="entry name" value="CYTOCHROME_P450"/>
    <property type="match status" value="1"/>
</dbReference>
<dbReference type="SUPFAM" id="SSF48264">
    <property type="entry name" value="Cytochrome P450"/>
    <property type="match status" value="1"/>
</dbReference>
<organism evidence="11 12">
    <name type="scientific">Rhodofomes roseus</name>
    <dbReference type="NCBI Taxonomy" id="34475"/>
    <lineage>
        <taxon>Eukaryota</taxon>
        <taxon>Fungi</taxon>
        <taxon>Dikarya</taxon>
        <taxon>Basidiomycota</taxon>
        <taxon>Agaricomycotina</taxon>
        <taxon>Agaricomycetes</taxon>
        <taxon>Polyporales</taxon>
        <taxon>Rhodofomes</taxon>
    </lineage>
</organism>
<protein>
    <submittedName>
        <fullName evidence="11">PAH-inducible cytochrome P450 monooxygenase PC-PAH 1</fullName>
    </submittedName>
</protein>
<evidence type="ECO:0000256" key="4">
    <source>
        <dbReference type="ARBA" id="ARBA00022617"/>
    </source>
</evidence>
<keyword evidence="4 9" id="KW-0349">Heme</keyword>
<evidence type="ECO:0000256" key="7">
    <source>
        <dbReference type="ARBA" id="ARBA00023004"/>
    </source>
</evidence>
<keyword evidence="7 9" id="KW-0408">Iron</keyword>
<evidence type="ECO:0000256" key="10">
    <source>
        <dbReference type="SAM" id="Phobius"/>
    </source>
</evidence>
<evidence type="ECO:0000256" key="2">
    <source>
        <dbReference type="ARBA" id="ARBA00005179"/>
    </source>
</evidence>
<dbReference type="GeneID" id="72006198"/>
<dbReference type="PRINTS" id="PR00465">
    <property type="entry name" value="EP450IV"/>
</dbReference>
<comment type="cofactor">
    <cofactor evidence="1">
        <name>heme</name>
        <dbReference type="ChEBI" id="CHEBI:30413"/>
    </cofactor>
</comment>
<dbReference type="InterPro" id="IPR017972">
    <property type="entry name" value="Cyt_P450_CS"/>
</dbReference>
<evidence type="ECO:0000256" key="5">
    <source>
        <dbReference type="ARBA" id="ARBA00022723"/>
    </source>
</evidence>
<dbReference type="Proteomes" id="UP000814176">
    <property type="component" value="Unassembled WGS sequence"/>
</dbReference>
<evidence type="ECO:0000256" key="8">
    <source>
        <dbReference type="ARBA" id="ARBA00023033"/>
    </source>
</evidence>
<sequence>MDPTSIRIGLSGVILAILLYAAWHRYKRNRARTCEHIRGPPSPSYLLGHIVQLTRQDEVGDLEYQWMNEYGWAWKIRHCLGRDVLFLADPKALHHVFRSGYAYARTTDSKFISWLLMGESILFTDHAQHARIRRTMDPTFNTARVRAFLPIFQRSSKKLCQKWRHELTGRPSMPAMNVAPWFSRLTLDAICEAGFDFNCGALDEDLNEFVGVYKNMFRDSMMHPTTGSLLFRHFWPYIPESVLRALVRLPAKQFVRMRHALQTINRFSEQLIEQRKSVVKTQRGIDSGDEHGKDLMSILVRANTSENPKYRLTDSEMTAQVATFLLAGHETSAGTLTWLLWELAKDVNYQRKMREEIATARADVIARGDADFTVADLESMEYVNAAIKEIMRLHPIVYLLVRVADKDDVIPLSRPITTATGEKISEIPISKGQHISVSSWGYNRLPEVWGEDAHNWNPSRFFTIDKEKQISVGVFANLLTFGGGNKSCLGWRFTVLEVQAVLVDLIENFEFELPDEKPDIQRVPAGVTIPIIRNNMHLGSQMPLKIIPVNPAPPAAG</sequence>
<reference evidence="11 12" key="1">
    <citation type="journal article" date="2021" name="Environ. Microbiol.">
        <title>Gene family expansions and transcriptome signatures uncover fungal adaptations to wood decay.</title>
        <authorList>
            <person name="Hage H."/>
            <person name="Miyauchi S."/>
            <person name="Viragh M."/>
            <person name="Drula E."/>
            <person name="Min B."/>
            <person name="Chaduli D."/>
            <person name="Navarro D."/>
            <person name="Favel A."/>
            <person name="Norest M."/>
            <person name="Lesage-Meessen L."/>
            <person name="Balint B."/>
            <person name="Merenyi Z."/>
            <person name="de Eugenio L."/>
            <person name="Morin E."/>
            <person name="Martinez A.T."/>
            <person name="Baldrian P."/>
            <person name="Stursova M."/>
            <person name="Martinez M.J."/>
            <person name="Novotny C."/>
            <person name="Magnuson J.K."/>
            <person name="Spatafora J.W."/>
            <person name="Maurice S."/>
            <person name="Pangilinan J."/>
            <person name="Andreopoulos W."/>
            <person name="LaButti K."/>
            <person name="Hundley H."/>
            <person name="Na H."/>
            <person name="Kuo A."/>
            <person name="Barry K."/>
            <person name="Lipzen A."/>
            <person name="Henrissat B."/>
            <person name="Riley R."/>
            <person name="Ahrendt S."/>
            <person name="Nagy L.G."/>
            <person name="Grigoriev I.V."/>
            <person name="Martin F."/>
            <person name="Rosso M.N."/>
        </authorList>
    </citation>
    <scope>NUCLEOTIDE SEQUENCE [LARGE SCALE GENOMIC DNA]</scope>
    <source>
        <strain evidence="11 12">CIRM-BRFM 1785</strain>
    </source>
</reference>
<keyword evidence="5 9" id="KW-0479">Metal-binding</keyword>
<dbReference type="Pfam" id="PF00067">
    <property type="entry name" value="p450"/>
    <property type="match status" value="1"/>
</dbReference>
<keyword evidence="10" id="KW-1133">Transmembrane helix</keyword>
<evidence type="ECO:0000256" key="6">
    <source>
        <dbReference type="ARBA" id="ARBA00023002"/>
    </source>
</evidence>
<dbReference type="Gene3D" id="1.10.630.10">
    <property type="entry name" value="Cytochrome P450"/>
    <property type="match status" value="1"/>
</dbReference>
<evidence type="ECO:0000313" key="11">
    <source>
        <dbReference type="EMBL" id="KAH9843523.1"/>
    </source>
</evidence>
<dbReference type="GO" id="GO:0004497">
    <property type="term" value="F:monooxygenase activity"/>
    <property type="evidence" value="ECO:0007669"/>
    <property type="project" value="UniProtKB-KW"/>
</dbReference>
<evidence type="ECO:0000313" key="12">
    <source>
        <dbReference type="Proteomes" id="UP000814176"/>
    </source>
</evidence>
<dbReference type="PANTHER" id="PTHR24305">
    <property type="entry name" value="CYTOCHROME P450"/>
    <property type="match status" value="1"/>
</dbReference>
<dbReference type="InterPro" id="IPR002403">
    <property type="entry name" value="Cyt_P450_E_grp-IV"/>
</dbReference>
<dbReference type="EMBL" id="JADCUA010000001">
    <property type="protein sequence ID" value="KAH9843523.1"/>
    <property type="molecule type" value="Genomic_DNA"/>
</dbReference>
<keyword evidence="12" id="KW-1185">Reference proteome</keyword>
<accession>A0ABQ8KWU6</accession>
<proteinExistence type="inferred from homology"/>
<comment type="caution">
    <text evidence="11">The sequence shown here is derived from an EMBL/GenBank/DDBJ whole genome shotgun (WGS) entry which is preliminary data.</text>
</comment>
<keyword evidence="10" id="KW-0812">Transmembrane</keyword>
<comment type="pathway">
    <text evidence="2">Secondary metabolite biosynthesis.</text>
</comment>
<evidence type="ECO:0000256" key="3">
    <source>
        <dbReference type="ARBA" id="ARBA00010617"/>
    </source>
</evidence>
<dbReference type="InterPro" id="IPR050121">
    <property type="entry name" value="Cytochrome_P450_monoxygenase"/>
</dbReference>
<evidence type="ECO:0000256" key="9">
    <source>
        <dbReference type="RuleBase" id="RU000461"/>
    </source>
</evidence>
<dbReference type="InterPro" id="IPR036396">
    <property type="entry name" value="Cyt_P450_sf"/>
</dbReference>
<keyword evidence="10" id="KW-0472">Membrane</keyword>
<dbReference type="InterPro" id="IPR001128">
    <property type="entry name" value="Cyt_P450"/>
</dbReference>
<comment type="similarity">
    <text evidence="3 9">Belongs to the cytochrome P450 family.</text>
</comment>
<name>A0ABQ8KWU6_9APHY</name>
<keyword evidence="6 9" id="KW-0560">Oxidoreductase</keyword>